<feature type="compositionally biased region" description="Basic residues" evidence="1">
    <location>
        <begin position="10"/>
        <end position="28"/>
    </location>
</feature>
<dbReference type="RefSeq" id="WP_149112289.1">
    <property type="nucleotide sequence ID" value="NZ_CP042425.1"/>
</dbReference>
<dbReference type="AlphaFoldDB" id="A0A5C1AEL1"/>
<protein>
    <submittedName>
        <fullName evidence="2">Uncharacterized protein</fullName>
    </submittedName>
</protein>
<dbReference type="Proteomes" id="UP000324974">
    <property type="component" value="Chromosome"/>
</dbReference>
<name>A0A5C1AEL1_9BACT</name>
<reference evidence="3" key="1">
    <citation type="submission" date="2019-08" db="EMBL/GenBank/DDBJ databases">
        <title>Limnoglobus roseus gen. nov., sp. nov., a novel freshwater planctomycete with a giant genome from the family Gemmataceae.</title>
        <authorList>
            <person name="Kulichevskaya I.S."/>
            <person name="Naumoff D.G."/>
            <person name="Miroshnikov K."/>
            <person name="Ivanova A."/>
            <person name="Philippov D.A."/>
            <person name="Hakobyan A."/>
            <person name="Rijpstra I.C."/>
            <person name="Sinninghe Damste J.S."/>
            <person name="Liesack W."/>
            <person name="Dedysh S.N."/>
        </authorList>
    </citation>
    <scope>NUCLEOTIDE SEQUENCE [LARGE SCALE GENOMIC DNA]</scope>
    <source>
        <strain evidence="3">PX52</strain>
    </source>
</reference>
<evidence type="ECO:0000313" key="3">
    <source>
        <dbReference type="Proteomes" id="UP000324974"/>
    </source>
</evidence>
<evidence type="ECO:0000313" key="2">
    <source>
        <dbReference type="EMBL" id="QEL17721.1"/>
    </source>
</evidence>
<feature type="region of interest" description="Disordered" evidence="1">
    <location>
        <begin position="1"/>
        <end position="47"/>
    </location>
</feature>
<gene>
    <name evidence="2" type="ORF">PX52LOC_04720</name>
</gene>
<accession>A0A5C1AEL1</accession>
<proteinExistence type="predicted"/>
<sequence>MSDAVAVTKKPAKKKPATKKPTPKKAVLKKSPPAVESDPAADLMAGWDKPTGFEEVNEAIEDLKHFVQTLDSWDAEDCLRMMVNLGLLSRLVDRIERGNNYVLLSKNNDLDNALDRRLGPVGNLRRTGIC</sequence>
<dbReference type="EMBL" id="CP042425">
    <property type="protein sequence ID" value="QEL17721.1"/>
    <property type="molecule type" value="Genomic_DNA"/>
</dbReference>
<keyword evidence="3" id="KW-1185">Reference proteome</keyword>
<dbReference type="KEGG" id="lrs:PX52LOC_04720"/>
<evidence type="ECO:0000256" key="1">
    <source>
        <dbReference type="SAM" id="MobiDB-lite"/>
    </source>
</evidence>
<organism evidence="2 3">
    <name type="scientific">Limnoglobus roseus</name>
    <dbReference type="NCBI Taxonomy" id="2598579"/>
    <lineage>
        <taxon>Bacteria</taxon>
        <taxon>Pseudomonadati</taxon>
        <taxon>Planctomycetota</taxon>
        <taxon>Planctomycetia</taxon>
        <taxon>Gemmatales</taxon>
        <taxon>Gemmataceae</taxon>
        <taxon>Limnoglobus</taxon>
    </lineage>
</organism>